<dbReference type="EMBL" id="JAROBZ020000001">
    <property type="protein sequence ID" value="MFB3169389.1"/>
    <property type="molecule type" value="Genomic_DNA"/>
</dbReference>
<evidence type="ECO:0000313" key="3">
    <source>
        <dbReference type="Proteomes" id="UP001241748"/>
    </source>
</evidence>
<name>A0ABV4YYB5_9BACI</name>
<evidence type="ECO:0000259" key="1">
    <source>
        <dbReference type="PROSITE" id="PS50965"/>
    </source>
</evidence>
<organism evidence="2 3">
    <name type="scientific">Neobacillus driksii</name>
    <dbReference type="NCBI Taxonomy" id="3035913"/>
    <lineage>
        <taxon>Bacteria</taxon>
        <taxon>Bacillati</taxon>
        <taxon>Bacillota</taxon>
        <taxon>Bacilli</taxon>
        <taxon>Bacillales</taxon>
        <taxon>Bacillaceae</taxon>
        <taxon>Neobacillus</taxon>
    </lineage>
</organism>
<keyword evidence="3" id="KW-1185">Reference proteome</keyword>
<dbReference type="Pfam" id="PF08378">
    <property type="entry name" value="NERD"/>
    <property type="match status" value="1"/>
</dbReference>
<comment type="caution">
    <text evidence="2">The sequence shown here is derived from an EMBL/GenBank/DDBJ whole genome shotgun (WGS) entry which is preliminary data.</text>
</comment>
<sequence length="321" mass="37661">MFDKNLTKPIPLLQAEALEGRLRKDHEKMPEIKNNIKILKSGYNGEKEINYQLGQIPPHKYHIFHDLRLPVGEAFFQIDVLLLSPTILINLDGKNHSGKITIEKNQMIQEAYDTREIYENPISQINRHKILLKNWIEHNQLPPVFMDNLVCFSRSSTEILITPGYREAENKICKSHDLIRKIEELEMYHKKIWVSEKDILKISSLLLKAHTPKREDILKLFKIPESDIINGVQCPECLVAPMIYHRHKWICNTCKFISKDAHIKAIYDYFLIFKPWFTNCEIRNFLNISSPRAVGYLLSFLNLPRLGYTSDTVYHQPKLFP</sequence>
<accession>A0ABV4YYB5</accession>
<reference evidence="2 3" key="1">
    <citation type="submission" date="2024-05" db="EMBL/GenBank/DDBJ databases">
        <authorList>
            <person name="Venkateswaran K."/>
        </authorList>
    </citation>
    <scope>NUCLEOTIDE SEQUENCE [LARGE SCALE GENOMIC DNA]</scope>
    <source>
        <strain evidence="2 3">179-C4-2-HS</strain>
    </source>
</reference>
<dbReference type="PROSITE" id="PS50965">
    <property type="entry name" value="NERD"/>
    <property type="match status" value="1"/>
</dbReference>
<evidence type="ECO:0000313" key="2">
    <source>
        <dbReference type="EMBL" id="MFB3169389.1"/>
    </source>
</evidence>
<gene>
    <name evidence="2" type="ORF">P5G62_019970</name>
</gene>
<dbReference type="Proteomes" id="UP001241748">
    <property type="component" value="Unassembled WGS sequence"/>
</dbReference>
<dbReference type="InterPro" id="IPR011528">
    <property type="entry name" value="NERD"/>
</dbReference>
<proteinExistence type="predicted"/>
<dbReference type="RefSeq" id="WP_306075790.1">
    <property type="nucleotide sequence ID" value="NZ_JAROBZ020000001.1"/>
</dbReference>
<feature type="domain" description="NERD" evidence="1">
    <location>
        <begin position="41"/>
        <end position="155"/>
    </location>
</feature>
<protein>
    <submittedName>
        <fullName evidence="2">Nuclease-related domain-containing protein</fullName>
    </submittedName>
</protein>